<proteinExistence type="predicted"/>
<feature type="compositionally biased region" description="Basic and acidic residues" evidence="1">
    <location>
        <begin position="12"/>
        <end position="25"/>
    </location>
</feature>
<evidence type="ECO:0000313" key="2">
    <source>
        <dbReference type="EMBL" id="KFJ08055.1"/>
    </source>
</evidence>
<dbReference type="STRING" id="356829.BITS_0368"/>
<dbReference type="RefSeq" id="WP_034534458.1">
    <property type="nucleotide sequence ID" value="NZ_JAXEUP010000014.1"/>
</dbReference>
<feature type="compositionally biased region" description="Polar residues" evidence="1">
    <location>
        <begin position="39"/>
        <end position="51"/>
    </location>
</feature>
<name>A0A087EJV4_9BIFI</name>
<dbReference type="AlphaFoldDB" id="A0A087EJV4"/>
<dbReference type="EMBL" id="JGZU01000003">
    <property type="protein sequence ID" value="KFJ08055.1"/>
    <property type="molecule type" value="Genomic_DNA"/>
</dbReference>
<evidence type="ECO:0000256" key="1">
    <source>
        <dbReference type="SAM" id="MobiDB-lite"/>
    </source>
</evidence>
<dbReference type="OrthoDB" id="3238607at2"/>
<gene>
    <name evidence="2" type="ORF">BITS_0368</name>
</gene>
<feature type="compositionally biased region" description="Acidic residues" evidence="1">
    <location>
        <begin position="53"/>
        <end position="66"/>
    </location>
</feature>
<keyword evidence="3" id="KW-1185">Reference proteome</keyword>
<evidence type="ECO:0000313" key="3">
    <source>
        <dbReference type="Proteomes" id="UP000029080"/>
    </source>
</evidence>
<organism evidence="2 3">
    <name type="scientific">Bifidobacterium tsurumiense</name>
    <dbReference type="NCBI Taxonomy" id="356829"/>
    <lineage>
        <taxon>Bacteria</taxon>
        <taxon>Bacillati</taxon>
        <taxon>Actinomycetota</taxon>
        <taxon>Actinomycetes</taxon>
        <taxon>Bifidobacteriales</taxon>
        <taxon>Bifidobacteriaceae</taxon>
        <taxon>Bifidobacterium</taxon>
    </lineage>
</organism>
<sequence>MSSDNGISGTQHNDDMDPEESHFSDEDLERALAGFEQEFAQQESDGDNTSAAGDEDAQDPISGFDDELEGLLGNKAKAAVMVTRLASDELLAAFCQLSDISADCLASEQGAVAVLHNLDGDGPEAAIKDLTTVVSGLSAVLVVNRADKLETTLYVQGQSGDSLSPPIVFASAPNFVEDVMLGLASVDMLKQQGIHSSNSADLTRDDAMAVIARHMRFGREGKTPRD</sequence>
<dbReference type="eggNOG" id="ENOG5033E2Y">
    <property type="taxonomic scope" value="Bacteria"/>
</dbReference>
<feature type="compositionally biased region" description="Polar residues" evidence="1">
    <location>
        <begin position="1"/>
        <end position="11"/>
    </location>
</feature>
<comment type="caution">
    <text evidence="2">The sequence shown here is derived from an EMBL/GenBank/DDBJ whole genome shotgun (WGS) entry which is preliminary data.</text>
</comment>
<dbReference type="Proteomes" id="UP000029080">
    <property type="component" value="Unassembled WGS sequence"/>
</dbReference>
<protein>
    <submittedName>
        <fullName evidence="2">Uncharacterized protein</fullName>
    </submittedName>
</protein>
<feature type="region of interest" description="Disordered" evidence="1">
    <location>
        <begin position="1"/>
        <end position="66"/>
    </location>
</feature>
<reference evidence="2 3" key="1">
    <citation type="submission" date="2014-03" db="EMBL/GenBank/DDBJ databases">
        <title>Genomics of Bifidobacteria.</title>
        <authorList>
            <person name="Ventura M."/>
            <person name="Milani C."/>
            <person name="Lugli G.A."/>
        </authorList>
    </citation>
    <scope>NUCLEOTIDE SEQUENCE [LARGE SCALE GENOMIC DNA]</scope>
    <source>
        <strain evidence="2 3">JCM 13495</strain>
    </source>
</reference>
<accession>A0A087EJV4</accession>